<feature type="region of interest" description="Disordered" evidence="1">
    <location>
        <begin position="1"/>
        <end position="73"/>
    </location>
</feature>
<dbReference type="Proteomes" id="UP000604046">
    <property type="component" value="Unassembled WGS sequence"/>
</dbReference>
<name>A0A812P234_9DINO</name>
<protein>
    <submittedName>
        <fullName evidence="2">Uncharacterized protein</fullName>
    </submittedName>
</protein>
<sequence>MFAALNSDSEEEAPPGAPGAKKSTAEPPRSQEEDAQLGRSTRPEDGADFSVKTKKKKKGKGGGKGYAGPRTVRCEPGTQAFADELLCNVSRCIDAALSPLKAHIVANIRQFIGSQDPLAGQNLPLAFRTAIVARTLDDRWHAELHFRGPTKCFYEAVQTTGSVKTKSGFRQNAEIYQLEGFWRRGVGSIHLLWTKETCRHYEGATQSANETSREVQRGVELRCVEHSCGSVYLQGNAEGTGSDSTPGPTFWQARKGIQCVCGFPCCCSCGNR</sequence>
<dbReference type="AlphaFoldDB" id="A0A812P234"/>
<dbReference type="OrthoDB" id="417675at2759"/>
<reference evidence="2" key="1">
    <citation type="submission" date="2021-02" db="EMBL/GenBank/DDBJ databases">
        <authorList>
            <person name="Dougan E. K."/>
            <person name="Rhodes N."/>
            <person name="Thang M."/>
            <person name="Chan C."/>
        </authorList>
    </citation>
    <scope>NUCLEOTIDE SEQUENCE</scope>
</reference>
<dbReference type="EMBL" id="CAJNDS010002119">
    <property type="protein sequence ID" value="CAE7337341.1"/>
    <property type="molecule type" value="Genomic_DNA"/>
</dbReference>
<organism evidence="2 3">
    <name type="scientific">Symbiodinium natans</name>
    <dbReference type="NCBI Taxonomy" id="878477"/>
    <lineage>
        <taxon>Eukaryota</taxon>
        <taxon>Sar</taxon>
        <taxon>Alveolata</taxon>
        <taxon>Dinophyceae</taxon>
        <taxon>Suessiales</taxon>
        <taxon>Symbiodiniaceae</taxon>
        <taxon>Symbiodinium</taxon>
    </lineage>
</organism>
<feature type="compositionally biased region" description="Basic residues" evidence="1">
    <location>
        <begin position="52"/>
        <end position="61"/>
    </location>
</feature>
<proteinExistence type="predicted"/>
<keyword evidence="3" id="KW-1185">Reference proteome</keyword>
<evidence type="ECO:0000256" key="1">
    <source>
        <dbReference type="SAM" id="MobiDB-lite"/>
    </source>
</evidence>
<evidence type="ECO:0000313" key="2">
    <source>
        <dbReference type="EMBL" id="CAE7337341.1"/>
    </source>
</evidence>
<gene>
    <name evidence="2" type="ORF">SNAT2548_LOCUS17653</name>
</gene>
<accession>A0A812P234</accession>
<evidence type="ECO:0000313" key="3">
    <source>
        <dbReference type="Proteomes" id="UP000604046"/>
    </source>
</evidence>
<comment type="caution">
    <text evidence="2">The sequence shown here is derived from an EMBL/GenBank/DDBJ whole genome shotgun (WGS) entry which is preliminary data.</text>
</comment>